<proteinExistence type="predicted"/>
<accession>A0A916JI74</accession>
<dbReference type="AlphaFoldDB" id="A0A916JI74"/>
<dbReference type="RefSeq" id="WP_215241532.1">
    <property type="nucleotide sequence ID" value="NZ_CAJRAF010000002.1"/>
</dbReference>
<gene>
    <name evidence="1" type="ORF">DYBT9275_05323</name>
</gene>
<organism evidence="1 2">
    <name type="scientific">Dyadobacter helix</name>
    <dbReference type="NCBI Taxonomy" id="2822344"/>
    <lineage>
        <taxon>Bacteria</taxon>
        <taxon>Pseudomonadati</taxon>
        <taxon>Bacteroidota</taxon>
        <taxon>Cytophagia</taxon>
        <taxon>Cytophagales</taxon>
        <taxon>Spirosomataceae</taxon>
        <taxon>Dyadobacter</taxon>
    </lineage>
</organism>
<dbReference type="EMBL" id="CAJRAF010000002">
    <property type="protein sequence ID" value="CAG5013038.1"/>
    <property type="molecule type" value="Genomic_DNA"/>
</dbReference>
<name>A0A916JI74_9BACT</name>
<dbReference type="Proteomes" id="UP000680038">
    <property type="component" value="Unassembled WGS sequence"/>
</dbReference>
<comment type="caution">
    <text evidence="1">The sequence shown here is derived from an EMBL/GenBank/DDBJ whole genome shotgun (WGS) entry which is preliminary data.</text>
</comment>
<evidence type="ECO:0000313" key="1">
    <source>
        <dbReference type="EMBL" id="CAG5013038.1"/>
    </source>
</evidence>
<protein>
    <submittedName>
        <fullName evidence="1">Uncharacterized protein</fullName>
    </submittedName>
</protein>
<sequence>MDKKTLINLFERRDKKRRRILYELYFDLITSKLTASYIAEMICNDLGQAEMVRAADIKFCRFHFKNQTIRPVTAKPIVQSPVSAVTAKPRTETPEDGFASFCSDPETMSTQENIIVQSKFSKK</sequence>
<keyword evidence="2" id="KW-1185">Reference proteome</keyword>
<evidence type="ECO:0000313" key="2">
    <source>
        <dbReference type="Proteomes" id="UP000680038"/>
    </source>
</evidence>
<reference evidence="1" key="1">
    <citation type="submission" date="2021-04" db="EMBL/GenBank/DDBJ databases">
        <authorList>
            <person name="Rodrigo-Torres L."/>
            <person name="Arahal R. D."/>
            <person name="Lucena T."/>
        </authorList>
    </citation>
    <scope>NUCLEOTIDE SEQUENCE</scope>
    <source>
        <strain evidence="1">CECT 9275</strain>
    </source>
</reference>